<keyword evidence="6 8" id="KW-0456">Lyase</keyword>
<dbReference type="EMBL" id="FOKY01000001">
    <property type="protein sequence ID" value="SFB67012.1"/>
    <property type="molecule type" value="Genomic_DNA"/>
</dbReference>
<keyword evidence="4 8" id="KW-0441">Lipid A biosynthesis</keyword>
<dbReference type="GO" id="GO:0019171">
    <property type="term" value="F:(3R)-hydroxyacyl-[acyl-carrier-protein] dehydratase activity"/>
    <property type="evidence" value="ECO:0007669"/>
    <property type="project" value="UniProtKB-EC"/>
</dbReference>
<dbReference type="SUPFAM" id="SSF54637">
    <property type="entry name" value="Thioesterase/thiol ester dehydrase-isomerase"/>
    <property type="match status" value="1"/>
</dbReference>
<name>A0A1I1CY42_BREAD</name>
<evidence type="ECO:0000256" key="8">
    <source>
        <dbReference type="HAMAP-Rule" id="MF_00406"/>
    </source>
</evidence>
<dbReference type="NCBIfam" id="TIGR01750">
    <property type="entry name" value="fabZ"/>
    <property type="match status" value="1"/>
</dbReference>
<evidence type="ECO:0000256" key="5">
    <source>
        <dbReference type="ARBA" id="ARBA00023098"/>
    </source>
</evidence>
<keyword evidence="3 8" id="KW-0444">Lipid biosynthesis</keyword>
<dbReference type="CDD" id="cd01288">
    <property type="entry name" value="FabZ"/>
    <property type="match status" value="1"/>
</dbReference>
<dbReference type="Gene3D" id="3.10.129.10">
    <property type="entry name" value="Hotdog Thioesterase"/>
    <property type="match status" value="1"/>
</dbReference>
<accession>A0A1I1CY42</accession>
<dbReference type="FunFam" id="3.10.129.10:FF:000001">
    <property type="entry name" value="3-hydroxyacyl-[acyl-carrier-protein] dehydratase FabZ"/>
    <property type="match status" value="1"/>
</dbReference>
<comment type="subcellular location">
    <subcellularLocation>
        <location evidence="1 8">Cytoplasm</location>
    </subcellularLocation>
</comment>
<dbReference type="GO" id="GO:0006633">
    <property type="term" value="P:fatty acid biosynthetic process"/>
    <property type="evidence" value="ECO:0007669"/>
    <property type="project" value="UniProtKB-UniRule"/>
</dbReference>
<organism evidence="9 10">
    <name type="scientific">Brevinema andersonii</name>
    <dbReference type="NCBI Taxonomy" id="34097"/>
    <lineage>
        <taxon>Bacteria</taxon>
        <taxon>Pseudomonadati</taxon>
        <taxon>Spirochaetota</taxon>
        <taxon>Spirochaetia</taxon>
        <taxon>Brevinematales</taxon>
        <taxon>Brevinemataceae</taxon>
        <taxon>Brevinema</taxon>
    </lineage>
</organism>
<keyword evidence="2 8" id="KW-0963">Cytoplasm</keyword>
<protein>
    <recommendedName>
        <fullName evidence="8">3-hydroxyacyl-[acyl-carrier-protein] dehydratase FabZ</fullName>
        <ecNumber evidence="8">4.2.1.59</ecNumber>
    </recommendedName>
    <alternativeName>
        <fullName evidence="8">(3R)-hydroxymyristoyl-[acyl-carrier-protein] dehydratase</fullName>
        <shortName evidence="8">(3R)-hydroxymyristoyl-ACP dehydrase</shortName>
    </alternativeName>
    <alternativeName>
        <fullName evidence="8">Beta-hydroxyacyl-ACP dehydratase</fullName>
    </alternativeName>
</protein>
<evidence type="ECO:0000256" key="4">
    <source>
        <dbReference type="ARBA" id="ARBA00022556"/>
    </source>
</evidence>
<dbReference type="InterPro" id="IPR029069">
    <property type="entry name" value="HotDog_dom_sf"/>
</dbReference>
<dbReference type="RefSeq" id="WP_092316831.1">
    <property type="nucleotide sequence ID" value="NZ_FOKY01000001.1"/>
</dbReference>
<dbReference type="GO" id="GO:0009245">
    <property type="term" value="P:lipid A biosynthetic process"/>
    <property type="evidence" value="ECO:0007669"/>
    <property type="project" value="UniProtKB-UniRule"/>
</dbReference>
<comment type="catalytic activity">
    <reaction evidence="8">
        <text>a (3R)-hydroxyacyl-[ACP] = a (2E)-enoyl-[ACP] + H2O</text>
        <dbReference type="Rhea" id="RHEA:13097"/>
        <dbReference type="Rhea" id="RHEA-COMP:9925"/>
        <dbReference type="Rhea" id="RHEA-COMP:9945"/>
        <dbReference type="ChEBI" id="CHEBI:15377"/>
        <dbReference type="ChEBI" id="CHEBI:78784"/>
        <dbReference type="ChEBI" id="CHEBI:78827"/>
        <dbReference type="EC" id="4.2.1.59"/>
    </reaction>
</comment>
<evidence type="ECO:0000256" key="2">
    <source>
        <dbReference type="ARBA" id="ARBA00022490"/>
    </source>
</evidence>
<reference evidence="10" key="1">
    <citation type="submission" date="2016-10" db="EMBL/GenBank/DDBJ databases">
        <authorList>
            <person name="Varghese N."/>
            <person name="Submissions S."/>
        </authorList>
    </citation>
    <scope>NUCLEOTIDE SEQUENCE [LARGE SCALE GENOMIC DNA]</scope>
    <source>
        <strain evidence="10">ATCC 43811</strain>
    </source>
</reference>
<dbReference type="Pfam" id="PF07977">
    <property type="entry name" value="FabA"/>
    <property type="match status" value="1"/>
</dbReference>
<dbReference type="STRING" id="34097.SAMN02745150_00009"/>
<evidence type="ECO:0000313" key="10">
    <source>
        <dbReference type="Proteomes" id="UP000240042"/>
    </source>
</evidence>
<dbReference type="InterPro" id="IPR010084">
    <property type="entry name" value="FabZ"/>
</dbReference>
<dbReference type="GO" id="GO:0005737">
    <property type="term" value="C:cytoplasm"/>
    <property type="evidence" value="ECO:0007669"/>
    <property type="project" value="UniProtKB-SubCell"/>
</dbReference>
<comment type="function">
    <text evidence="7 8">Involved in unsaturated fatty acids biosynthesis. Catalyzes the dehydration of short chain beta-hydroxyacyl-ACPs and long chain saturated and unsaturated beta-hydroxyacyl-ACPs.</text>
</comment>
<comment type="similarity">
    <text evidence="8">Belongs to the thioester dehydratase family. FabZ subfamily.</text>
</comment>
<dbReference type="PANTHER" id="PTHR30272:SF1">
    <property type="entry name" value="3-HYDROXYACYL-[ACYL-CARRIER-PROTEIN] DEHYDRATASE"/>
    <property type="match status" value="1"/>
</dbReference>
<sequence>MSVNHYFDIKDIMALLPHRFPMLLVDRILEVNEEDGKGLKNVTINENFFNGHFPDAPVMPGVLIVEGMAQCAGFIALTQLKNRYPLLDTAGILMFFISIDGVKFRRPVLPGDQLEYHVLITKRRESISTDGKTFSRVVNSMDTKAFVNNELSCECSMSAMMTPRNYAPA</sequence>
<proteinExistence type="inferred from homology"/>
<dbReference type="OrthoDB" id="9772788at2"/>
<feature type="active site" evidence="8">
    <location>
        <position position="52"/>
    </location>
</feature>
<dbReference type="PANTHER" id="PTHR30272">
    <property type="entry name" value="3-HYDROXYACYL-[ACYL-CARRIER-PROTEIN] DEHYDRATASE"/>
    <property type="match status" value="1"/>
</dbReference>
<dbReference type="GO" id="GO:0016020">
    <property type="term" value="C:membrane"/>
    <property type="evidence" value="ECO:0007669"/>
    <property type="project" value="GOC"/>
</dbReference>
<evidence type="ECO:0000256" key="1">
    <source>
        <dbReference type="ARBA" id="ARBA00004496"/>
    </source>
</evidence>
<keyword evidence="5 8" id="KW-0443">Lipid metabolism</keyword>
<dbReference type="Proteomes" id="UP000240042">
    <property type="component" value="Unassembled WGS sequence"/>
</dbReference>
<evidence type="ECO:0000256" key="6">
    <source>
        <dbReference type="ARBA" id="ARBA00023239"/>
    </source>
</evidence>
<dbReference type="HAMAP" id="MF_00406">
    <property type="entry name" value="FabZ"/>
    <property type="match status" value="1"/>
</dbReference>
<dbReference type="EC" id="4.2.1.59" evidence="8"/>
<dbReference type="AlphaFoldDB" id="A0A1I1CY42"/>
<gene>
    <name evidence="8" type="primary">fabZ</name>
    <name evidence="9" type="ORF">SAMN02745150_00009</name>
</gene>
<evidence type="ECO:0000313" key="9">
    <source>
        <dbReference type="EMBL" id="SFB67012.1"/>
    </source>
</evidence>
<keyword evidence="10" id="KW-1185">Reference proteome</keyword>
<evidence type="ECO:0000256" key="7">
    <source>
        <dbReference type="ARBA" id="ARBA00025049"/>
    </source>
</evidence>
<dbReference type="InterPro" id="IPR013114">
    <property type="entry name" value="FabA_FabZ"/>
</dbReference>
<dbReference type="NCBIfam" id="NF000582">
    <property type="entry name" value="PRK00006.1"/>
    <property type="match status" value="1"/>
</dbReference>
<evidence type="ECO:0000256" key="3">
    <source>
        <dbReference type="ARBA" id="ARBA00022516"/>
    </source>
</evidence>